<feature type="transmembrane region" description="Helical" evidence="10">
    <location>
        <begin position="120"/>
        <end position="142"/>
    </location>
</feature>
<feature type="transmembrane region" description="Helical" evidence="10">
    <location>
        <begin position="91"/>
        <end position="113"/>
    </location>
</feature>
<evidence type="ECO:0000256" key="2">
    <source>
        <dbReference type="ARBA" id="ARBA00022448"/>
    </source>
</evidence>
<feature type="transmembrane region" description="Helical" evidence="10">
    <location>
        <begin position="375"/>
        <end position="396"/>
    </location>
</feature>
<keyword evidence="13" id="KW-1185">Reference proteome</keyword>
<feature type="transmembrane region" description="Helical" evidence="10">
    <location>
        <begin position="230"/>
        <end position="247"/>
    </location>
</feature>
<reference evidence="12" key="1">
    <citation type="journal article" date="2023" name="G3 (Bethesda)">
        <title>A reference genome for the long-term kleptoplast-retaining sea slug Elysia crispata morphotype clarki.</title>
        <authorList>
            <person name="Eastman K.E."/>
            <person name="Pendleton A.L."/>
            <person name="Shaikh M.A."/>
            <person name="Suttiyut T."/>
            <person name="Ogas R."/>
            <person name="Tomko P."/>
            <person name="Gavelis G."/>
            <person name="Widhalm J.R."/>
            <person name="Wisecaver J.H."/>
        </authorList>
    </citation>
    <scope>NUCLEOTIDE SEQUENCE</scope>
    <source>
        <strain evidence="12">ECLA1</strain>
    </source>
</reference>
<dbReference type="Gene3D" id="1.20.120.350">
    <property type="entry name" value="Voltage-gated potassium channels. Chain C"/>
    <property type="match status" value="1"/>
</dbReference>
<dbReference type="Gene3D" id="2.60.120.10">
    <property type="entry name" value="Jelly Rolls"/>
    <property type="match status" value="1"/>
</dbReference>
<dbReference type="Proteomes" id="UP001283361">
    <property type="component" value="Unassembled WGS sequence"/>
</dbReference>
<dbReference type="InterPro" id="IPR027359">
    <property type="entry name" value="Volt_channel_dom_sf"/>
</dbReference>
<evidence type="ECO:0000256" key="6">
    <source>
        <dbReference type="ARBA" id="ARBA00023053"/>
    </source>
</evidence>
<dbReference type="GO" id="GO:0098719">
    <property type="term" value="P:sodium ion import across plasma membrane"/>
    <property type="evidence" value="ECO:0007669"/>
    <property type="project" value="TreeGrafter"/>
</dbReference>
<dbReference type="Pfam" id="PF00999">
    <property type="entry name" value="Na_H_Exchanger"/>
    <property type="match status" value="1"/>
</dbReference>
<dbReference type="SUPFAM" id="SSF51206">
    <property type="entry name" value="cAMP-binding domain-like"/>
    <property type="match status" value="1"/>
</dbReference>
<evidence type="ECO:0000256" key="5">
    <source>
        <dbReference type="ARBA" id="ARBA00022989"/>
    </source>
</evidence>
<dbReference type="GO" id="GO:0051453">
    <property type="term" value="P:regulation of intracellular pH"/>
    <property type="evidence" value="ECO:0007669"/>
    <property type="project" value="TreeGrafter"/>
</dbReference>
<organism evidence="12 13">
    <name type="scientific">Elysia crispata</name>
    <name type="common">lettuce slug</name>
    <dbReference type="NCBI Taxonomy" id="231223"/>
    <lineage>
        <taxon>Eukaryota</taxon>
        <taxon>Metazoa</taxon>
        <taxon>Spiralia</taxon>
        <taxon>Lophotrochozoa</taxon>
        <taxon>Mollusca</taxon>
        <taxon>Gastropoda</taxon>
        <taxon>Heterobranchia</taxon>
        <taxon>Euthyneura</taxon>
        <taxon>Panpulmonata</taxon>
        <taxon>Sacoglossa</taxon>
        <taxon>Placobranchoidea</taxon>
        <taxon>Plakobranchidae</taxon>
        <taxon>Elysia</taxon>
    </lineage>
</organism>
<dbReference type="EMBL" id="JAWDGP010005924">
    <property type="protein sequence ID" value="KAK3749868.1"/>
    <property type="molecule type" value="Genomic_DNA"/>
</dbReference>
<dbReference type="InterPro" id="IPR018490">
    <property type="entry name" value="cNMP-bd_dom_sf"/>
</dbReference>
<dbReference type="GO" id="GO:0015385">
    <property type="term" value="F:sodium:proton antiporter activity"/>
    <property type="evidence" value="ECO:0007669"/>
    <property type="project" value="InterPro"/>
</dbReference>
<evidence type="ECO:0000256" key="7">
    <source>
        <dbReference type="ARBA" id="ARBA00023065"/>
    </source>
</evidence>
<feature type="transmembrane region" description="Helical" evidence="10">
    <location>
        <begin position="259"/>
        <end position="285"/>
    </location>
</feature>
<evidence type="ECO:0000256" key="10">
    <source>
        <dbReference type="SAM" id="Phobius"/>
    </source>
</evidence>
<dbReference type="CDD" id="cd00038">
    <property type="entry name" value="CAP_ED"/>
    <property type="match status" value="1"/>
</dbReference>
<keyword evidence="5 10" id="KW-1133">Transmembrane helix</keyword>
<feature type="transmembrane region" description="Helical" evidence="10">
    <location>
        <begin position="673"/>
        <end position="692"/>
    </location>
</feature>
<evidence type="ECO:0000256" key="4">
    <source>
        <dbReference type="ARBA" id="ARBA00022692"/>
    </source>
</evidence>
<keyword evidence="4 10" id="KW-0812">Transmembrane</keyword>
<accession>A0AAE0YL55</accession>
<dbReference type="InterPro" id="IPR018422">
    <property type="entry name" value="Cation/H_exchanger_CPA1"/>
</dbReference>
<keyword evidence="7" id="KW-0406">Ion transport</keyword>
<comment type="caution">
    <text evidence="12">The sequence shown here is derived from an EMBL/GenBank/DDBJ whole genome shotgun (WGS) entry which is preliminary data.</text>
</comment>
<evidence type="ECO:0000256" key="8">
    <source>
        <dbReference type="ARBA" id="ARBA00023136"/>
    </source>
</evidence>
<keyword evidence="3" id="KW-1003">Cell membrane</keyword>
<comment type="subcellular location">
    <subcellularLocation>
        <location evidence="1">Cell membrane</location>
        <topology evidence="1">Multi-pass membrane protein</topology>
    </subcellularLocation>
</comment>
<dbReference type="AlphaFoldDB" id="A0AAE0YL55"/>
<name>A0AAE0YL55_9GAST</name>
<feature type="transmembrane region" description="Helical" evidence="10">
    <location>
        <begin position="63"/>
        <end position="85"/>
    </location>
</feature>
<proteinExistence type="predicted"/>
<evidence type="ECO:0000256" key="3">
    <source>
        <dbReference type="ARBA" id="ARBA00022475"/>
    </source>
</evidence>
<dbReference type="GO" id="GO:0015386">
    <property type="term" value="F:potassium:proton antiporter activity"/>
    <property type="evidence" value="ECO:0007669"/>
    <property type="project" value="TreeGrafter"/>
</dbReference>
<feature type="transmembrane region" description="Helical" evidence="10">
    <location>
        <begin position="305"/>
        <end position="326"/>
    </location>
</feature>
<dbReference type="InterPro" id="IPR014710">
    <property type="entry name" value="RmlC-like_jellyroll"/>
</dbReference>
<keyword evidence="8 10" id="KW-0472">Membrane</keyword>
<evidence type="ECO:0000256" key="1">
    <source>
        <dbReference type="ARBA" id="ARBA00004651"/>
    </source>
</evidence>
<evidence type="ECO:0000313" key="13">
    <source>
        <dbReference type="Proteomes" id="UP001283361"/>
    </source>
</evidence>
<keyword evidence="2" id="KW-0813">Transport</keyword>
<feature type="transmembrane region" description="Helical" evidence="10">
    <location>
        <begin position="416"/>
        <end position="438"/>
    </location>
</feature>
<gene>
    <name evidence="12" type="ORF">RRG08_066181</name>
</gene>
<feature type="transmembrane region" description="Helical" evidence="10">
    <location>
        <begin position="635"/>
        <end position="661"/>
    </location>
</feature>
<protein>
    <recommendedName>
        <fullName evidence="11">Cyclic nucleotide-binding domain-containing protein</fullName>
    </recommendedName>
</protein>
<dbReference type="PROSITE" id="PS50042">
    <property type="entry name" value="CNMP_BINDING_3"/>
    <property type="match status" value="1"/>
</dbReference>
<feature type="domain" description="Cyclic nucleotide-binding" evidence="11">
    <location>
        <begin position="914"/>
        <end position="999"/>
    </location>
</feature>
<dbReference type="InterPro" id="IPR006153">
    <property type="entry name" value="Cation/H_exchanger_TM"/>
</dbReference>
<evidence type="ECO:0000256" key="9">
    <source>
        <dbReference type="ARBA" id="ARBA00023201"/>
    </source>
</evidence>
<feature type="transmembrane region" description="Helical" evidence="10">
    <location>
        <begin position="699"/>
        <end position="719"/>
    </location>
</feature>
<keyword evidence="9" id="KW-0739">Sodium transport</keyword>
<dbReference type="GO" id="GO:0005886">
    <property type="term" value="C:plasma membrane"/>
    <property type="evidence" value="ECO:0007669"/>
    <property type="project" value="UniProtKB-SubCell"/>
</dbReference>
<keyword evidence="6" id="KW-0915">Sodium</keyword>
<feature type="transmembrane region" description="Helical" evidence="10">
    <location>
        <begin position="338"/>
        <end position="363"/>
    </location>
</feature>
<evidence type="ECO:0000313" key="12">
    <source>
        <dbReference type="EMBL" id="KAK3749868.1"/>
    </source>
</evidence>
<dbReference type="Pfam" id="PF00027">
    <property type="entry name" value="cNMP_binding"/>
    <property type="match status" value="1"/>
</dbReference>
<sequence>MVEPTKTSSAKQIAGSPSTHWPHHLHDDDYYLVAVQWDMLYRTSIFIIGAMVRHFTNILDIPLPYTVIVFFVGMVVGCLPINPALEINPHVLLLIFLPILIFDGAFAIDTYIFNKIILQVLVLAFPAMVLMTALLAGTAMYVFKYAGWTWTIALLFGAVLSATDPVAVVAIMKDLGAGKRLALLIEGESMLNDGSAIVLYEILWDIIGGHEHSATDIFLHVLRVAGGGPLFGYLVAQVDIFLLQWTFNDSLAEIAITITSAYLVFILADHILHVSAVLAVVMLGVTLSNNKTSISPEVEVCLHSFWEALAFMANTCIFSICGTTVTRRVLFEAEPQDYIYIIFLYFATQVVRALAFMIFAPVLRRLGYGMTWQDGLVCTWSGLRGAVGLALALIIFKSELPALQLPTVGNKILFHVALIVVGTLLINATTVSNLLQFLGHTEIKPAQRSAMKKAIAILTESRRKTMSVWKIDRFLTDADWDMVLINSTIDDPFMSTETEADLELMDRKGGICPSCLIRVRYEPTTSEIRAMKAEATRKYLKLFKQNLWIQFEHGLLSGYSARKLNELAEEAADVDLKLIHVSEIKAMGQIPRSLAFTKYIIIKQTVTFPHDDLRMFTKVDDIYCKGALWMTSQSIYLLLGLYGMDSLLILISLTLTLSQILPVSSSLFEGTNALMIGLMTIFFLFRWMVFGVRYLYTVWYLINTVSLGVGYLELLVTSLEDGEGPNSSAVVKALYYMRLFRLVQLLEVLVHIFMYLINMRIRAQLTTACDMARGFVRATEMAMPLIEHVSDDADINAELRAHAQAGKMEVMRELGLLQGLHPDIALEVKTCQAIRSVLNVMRDGVKTLMEEGGIDEPEGLLFMKVIESKMKWLKSAPPRLKIPSTRKILASIPWIDKNMNVVDYIQTVGQRIVFQYNDRIVNIDDPFNGIHVIISGLVRVVCPVTPNNKTNMQTLDYLSTGNVVGEISELTRRPRMATLICETTVKTLYMSTESLETMFLFFSDLNPPLKTRLWQVCAMRVAVNVLSKVSNYQSLPKELLLSRLEGMRVKHMTTKTIEITKDMSDVVLITGEAMDCNSNETYTAPCFIPPKVKCLEFPLLDQPGAVNPTISFTVGDLVTHSSRVHAMSVMDPTLAHDDTFKSDLLEDLQI</sequence>
<evidence type="ECO:0000259" key="11">
    <source>
        <dbReference type="PROSITE" id="PS50042"/>
    </source>
</evidence>
<dbReference type="Gene3D" id="6.10.140.1330">
    <property type="match status" value="1"/>
</dbReference>
<dbReference type="PANTHER" id="PTHR10110:SF86">
    <property type="entry name" value="SODIUM_HYDROGEN EXCHANGER 7"/>
    <property type="match status" value="1"/>
</dbReference>
<feature type="transmembrane region" description="Helical" evidence="10">
    <location>
        <begin position="148"/>
        <end position="171"/>
    </location>
</feature>
<dbReference type="InterPro" id="IPR000595">
    <property type="entry name" value="cNMP-bd_dom"/>
</dbReference>
<feature type="transmembrane region" description="Helical" evidence="10">
    <location>
        <begin position="739"/>
        <end position="757"/>
    </location>
</feature>
<dbReference type="PANTHER" id="PTHR10110">
    <property type="entry name" value="SODIUM/HYDROGEN EXCHANGER"/>
    <property type="match status" value="1"/>
</dbReference>